<keyword evidence="6" id="KW-0234">DNA repair</keyword>
<accession>A0AAW1Q878</accession>
<comment type="subunit">
    <text evidence="9">Interacts with MLH1.</text>
</comment>
<dbReference type="SUPFAM" id="SSF48150">
    <property type="entry name" value="DNA-glycosylase"/>
    <property type="match status" value="1"/>
</dbReference>
<dbReference type="Gene3D" id="1.10.340.30">
    <property type="entry name" value="Hypothetical protein, domain 2"/>
    <property type="match status" value="1"/>
</dbReference>
<dbReference type="GO" id="GO:0005634">
    <property type="term" value="C:nucleus"/>
    <property type="evidence" value="ECO:0007669"/>
    <property type="project" value="UniProtKB-SubCell"/>
</dbReference>
<dbReference type="PANTHER" id="PTHR15074">
    <property type="entry name" value="METHYL-CPG-BINDING PROTEIN"/>
    <property type="match status" value="1"/>
</dbReference>
<keyword evidence="2" id="KW-0597">Phosphoprotein</keyword>
<comment type="caution">
    <text evidence="14">The sequence shown here is derived from an EMBL/GenBank/DDBJ whole genome shotgun (WGS) entry which is preliminary data.</text>
</comment>
<feature type="region of interest" description="Disordered" evidence="13">
    <location>
        <begin position="1"/>
        <end position="88"/>
    </location>
</feature>
<dbReference type="Proteomes" id="UP001489004">
    <property type="component" value="Unassembled WGS sequence"/>
</dbReference>
<proteinExistence type="predicted"/>
<keyword evidence="15" id="KW-1185">Reference proteome</keyword>
<dbReference type="AlphaFoldDB" id="A0AAW1Q878"/>
<evidence type="ECO:0000256" key="8">
    <source>
        <dbReference type="ARBA" id="ARBA00055831"/>
    </source>
</evidence>
<evidence type="ECO:0000256" key="13">
    <source>
        <dbReference type="SAM" id="MobiDB-lite"/>
    </source>
</evidence>
<keyword evidence="3" id="KW-0227">DNA damage</keyword>
<dbReference type="PANTHER" id="PTHR15074:SF0">
    <property type="entry name" value="METHYL-CPG-BINDING DOMAIN PROTEIN 4-LIKE PROTEIN"/>
    <property type="match status" value="1"/>
</dbReference>
<dbReference type="GO" id="GO:0006281">
    <property type="term" value="P:DNA repair"/>
    <property type="evidence" value="ECO:0007669"/>
    <property type="project" value="UniProtKB-KW"/>
</dbReference>
<dbReference type="EMBL" id="JALJOR010000005">
    <property type="protein sequence ID" value="KAK9816537.1"/>
    <property type="molecule type" value="Genomic_DNA"/>
</dbReference>
<keyword evidence="5" id="KW-0238">DNA-binding</keyword>
<keyword evidence="4" id="KW-0378">Hydrolase</keyword>
<comment type="subcellular location">
    <subcellularLocation>
        <location evidence="1">Nucleus</location>
    </subcellularLocation>
</comment>
<dbReference type="GO" id="GO:0016787">
    <property type="term" value="F:hydrolase activity"/>
    <property type="evidence" value="ECO:0007669"/>
    <property type="project" value="UniProtKB-KW"/>
</dbReference>
<name>A0AAW1Q878_9CHLO</name>
<evidence type="ECO:0000256" key="4">
    <source>
        <dbReference type="ARBA" id="ARBA00022801"/>
    </source>
</evidence>
<evidence type="ECO:0000256" key="12">
    <source>
        <dbReference type="ARBA" id="ARBA00083330"/>
    </source>
</evidence>
<gene>
    <name evidence="14" type="ORF">WJX72_001655</name>
</gene>
<sequence>MQGAAPAPVAQAGVSSPAPAPGAAPASRPQPAEADGELTAADTQAAVQDFREVSGQPDPGIEARPAAQHESPAAATLPNSSRPAGLKKRFPVTPALKTAGLDPRTSLWEPPQSPFGLIEEQLYDNPWKLLLACLLLNKTTGVQVRKVLWKLLALISTPEAAVKADVSQIQDIIQPLGLFRKRALAIQRFSHEFLTKQWVNPMELHGIGQYAADAYYIFCRGEWESVQPTDKDLLRYHEWLKSTGGQGTGLQRDVAPALSPVLDQLNQA</sequence>
<keyword evidence="7" id="KW-0539">Nucleus</keyword>
<organism evidence="14 15">
    <name type="scientific">[Myrmecia] bisecta</name>
    <dbReference type="NCBI Taxonomy" id="41462"/>
    <lineage>
        <taxon>Eukaryota</taxon>
        <taxon>Viridiplantae</taxon>
        <taxon>Chlorophyta</taxon>
        <taxon>core chlorophytes</taxon>
        <taxon>Trebouxiophyceae</taxon>
        <taxon>Trebouxiales</taxon>
        <taxon>Trebouxiaceae</taxon>
        <taxon>Myrmecia</taxon>
    </lineage>
</organism>
<evidence type="ECO:0000256" key="1">
    <source>
        <dbReference type="ARBA" id="ARBA00004123"/>
    </source>
</evidence>
<evidence type="ECO:0000256" key="10">
    <source>
        <dbReference type="ARBA" id="ARBA00069821"/>
    </source>
</evidence>
<evidence type="ECO:0000256" key="5">
    <source>
        <dbReference type="ARBA" id="ARBA00023125"/>
    </source>
</evidence>
<evidence type="ECO:0000256" key="6">
    <source>
        <dbReference type="ARBA" id="ARBA00023204"/>
    </source>
</evidence>
<reference evidence="14 15" key="1">
    <citation type="journal article" date="2024" name="Nat. Commun.">
        <title>Phylogenomics reveals the evolutionary origins of lichenization in chlorophyte algae.</title>
        <authorList>
            <person name="Puginier C."/>
            <person name="Libourel C."/>
            <person name="Otte J."/>
            <person name="Skaloud P."/>
            <person name="Haon M."/>
            <person name="Grisel S."/>
            <person name="Petersen M."/>
            <person name="Berrin J.G."/>
            <person name="Delaux P.M."/>
            <person name="Dal Grande F."/>
            <person name="Keller J."/>
        </authorList>
    </citation>
    <scope>NUCLEOTIDE SEQUENCE [LARGE SCALE GENOMIC DNA]</scope>
    <source>
        <strain evidence="14 15">SAG 2043</strain>
    </source>
</reference>
<protein>
    <recommendedName>
        <fullName evidence="10">Methyl-CpG-binding domain protein 4</fullName>
    </recommendedName>
    <alternativeName>
        <fullName evidence="11">Methyl-CpG-binding protein MBD4</fullName>
    </alternativeName>
    <alternativeName>
        <fullName evidence="12">Mismatch-specific DNA N-glycosylase</fullName>
    </alternativeName>
</protein>
<feature type="compositionally biased region" description="Low complexity" evidence="13">
    <location>
        <begin position="1"/>
        <end position="32"/>
    </location>
</feature>
<evidence type="ECO:0000313" key="15">
    <source>
        <dbReference type="Proteomes" id="UP001489004"/>
    </source>
</evidence>
<dbReference type="GO" id="GO:0003677">
    <property type="term" value="F:DNA binding"/>
    <property type="evidence" value="ECO:0007669"/>
    <property type="project" value="UniProtKB-KW"/>
</dbReference>
<dbReference type="InterPro" id="IPR011257">
    <property type="entry name" value="DNA_glycosylase"/>
</dbReference>
<evidence type="ECO:0000256" key="9">
    <source>
        <dbReference type="ARBA" id="ARBA00062707"/>
    </source>
</evidence>
<evidence type="ECO:0000256" key="11">
    <source>
        <dbReference type="ARBA" id="ARBA00076709"/>
    </source>
</evidence>
<evidence type="ECO:0000256" key="7">
    <source>
        <dbReference type="ARBA" id="ARBA00023242"/>
    </source>
</evidence>
<dbReference type="FunFam" id="1.10.340.30:FF:000051">
    <property type="entry name" value="Methyl-CpG-binding domain protein 4"/>
    <property type="match status" value="1"/>
</dbReference>
<evidence type="ECO:0000256" key="2">
    <source>
        <dbReference type="ARBA" id="ARBA00022553"/>
    </source>
</evidence>
<evidence type="ECO:0000313" key="14">
    <source>
        <dbReference type="EMBL" id="KAK9816537.1"/>
    </source>
</evidence>
<evidence type="ECO:0000256" key="3">
    <source>
        <dbReference type="ARBA" id="ARBA00022763"/>
    </source>
</evidence>
<comment type="function">
    <text evidence="8">Mismatch-specific DNA N-glycosylase involved in DNA repair. Has thymine glycosylase activity and is specific for G:T mismatches within methylated and unmethylated CpG sites. Can also remove uracil or 5-fluorouracil in G:U mismatches. Has no lyase activity. Was first identified as methyl-CpG-binding protein.</text>
</comment>
<dbReference type="InterPro" id="IPR045138">
    <property type="entry name" value="MeCP2/MBD4"/>
</dbReference>